<accession>A0A5D3DMY8</accession>
<name>A0A5D3DMY8_CUCMM</name>
<dbReference type="Proteomes" id="UP000321393">
    <property type="component" value="Unassembled WGS sequence"/>
</dbReference>
<dbReference type="OrthoDB" id="1929473at2759"/>
<dbReference type="PANTHER" id="PTHR33116:SF86">
    <property type="entry name" value="REVERSE TRANSCRIPTASE DOMAIN-CONTAINING PROTEIN"/>
    <property type="match status" value="1"/>
</dbReference>
<organism evidence="2 4">
    <name type="scientific">Cucumis melo var. makuwa</name>
    <name type="common">Oriental melon</name>
    <dbReference type="NCBI Taxonomy" id="1194695"/>
    <lineage>
        <taxon>Eukaryota</taxon>
        <taxon>Viridiplantae</taxon>
        <taxon>Streptophyta</taxon>
        <taxon>Embryophyta</taxon>
        <taxon>Tracheophyta</taxon>
        <taxon>Spermatophyta</taxon>
        <taxon>Magnoliopsida</taxon>
        <taxon>eudicotyledons</taxon>
        <taxon>Gunneridae</taxon>
        <taxon>Pentapetalae</taxon>
        <taxon>rosids</taxon>
        <taxon>fabids</taxon>
        <taxon>Cucurbitales</taxon>
        <taxon>Cucurbitaceae</taxon>
        <taxon>Benincaseae</taxon>
        <taxon>Cucumis</taxon>
    </lineage>
</organism>
<comment type="caution">
    <text evidence="2">The sequence shown here is derived from an EMBL/GenBank/DDBJ whole genome shotgun (WGS) entry which is preliminary data.</text>
</comment>
<dbReference type="AlphaFoldDB" id="A0A5D3DMY8"/>
<dbReference type="PANTHER" id="PTHR33116">
    <property type="entry name" value="REVERSE TRANSCRIPTASE ZINC-BINDING DOMAIN-CONTAINING PROTEIN-RELATED-RELATED"/>
    <property type="match status" value="1"/>
</dbReference>
<evidence type="ECO:0000313" key="1">
    <source>
        <dbReference type="EMBL" id="KAA0039861.1"/>
    </source>
</evidence>
<dbReference type="EMBL" id="SSTD01003912">
    <property type="protein sequence ID" value="TYK24640.1"/>
    <property type="molecule type" value="Genomic_DNA"/>
</dbReference>
<gene>
    <name evidence="2" type="ORF">E5676_scaffold266G001880</name>
    <name evidence="1" type="ORF">E6C27_scaffold122G001370</name>
</gene>
<reference evidence="3 4" key="1">
    <citation type="submission" date="2019-08" db="EMBL/GenBank/DDBJ databases">
        <title>Draft genome sequences of two oriental melons (Cucumis melo L. var makuwa).</title>
        <authorList>
            <person name="Kwon S.-Y."/>
        </authorList>
    </citation>
    <scope>NUCLEOTIDE SEQUENCE [LARGE SCALE GENOMIC DNA]</scope>
    <source>
        <strain evidence="4">cv. Chang Bougi</strain>
        <strain evidence="3">cv. SW 3</strain>
        <tissue evidence="2">Leaf</tissue>
    </source>
</reference>
<protein>
    <submittedName>
        <fullName evidence="1 2">Mitochondrial protein</fullName>
    </submittedName>
</protein>
<sequence length="153" mass="17822">MVVTKVIFQIGQGKGRVWRACKIERGISSLLGKEVMLKAVGQAIPSYTMSCFELQEDLCKYLERICACFWWGSLEKKRKPFIKNLCVRKELGGFGFMDFGIFRLRDDFHWKFLDCKEQDSSQHGIPRYKGRYVSRASRLEAEALREGLKVIVW</sequence>
<proteinExistence type="predicted"/>
<evidence type="ECO:0000313" key="4">
    <source>
        <dbReference type="Proteomes" id="UP000321947"/>
    </source>
</evidence>
<dbReference type="Proteomes" id="UP000321947">
    <property type="component" value="Unassembled WGS sequence"/>
</dbReference>
<dbReference type="EMBL" id="SSTE01018075">
    <property type="protein sequence ID" value="KAA0039861.1"/>
    <property type="molecule type" value="Genomic_DNA"/>
</dbReference>
<evidence type="ECO:0000313" key="3">
    <source>
        <dbReference type="Proteomes" id="UP000321393"/>
    </source>
</evidence>
<evidence type="ECO:0000313" key="2">
    <source>
        <dbReference type="EMBL" id="TYK24640.1"/>
    </source>
</evidence>